<dbReference type="EMBL" id="AP019860">
    <property type="protein sequence ID" value="BBM84485.1"/>
    <property type="molecule type" value="Genomic_DNA"/>
</dbReference>
<dbReference type="RefSeq" id="WP_151968637.1">
    <property type="nucleotide sequence ID" value="NZ_AP019860.1"/>
</dbReference>
<organism evidence="2 3">
    <name type="scientific">Uabimicrobium amorphum</name>
    <dbReference type="NCBI Taxonomy" id="2596890"/>
    <lineage>
        <taxon>Bacteria</taxon>
        <taxon>Pseudomonadati</taxon>
        <taxon>Planctomycetota</taxon>
        <taxon>Candidatus Uabimicrobiia</taxon>
        <taxon>Candidatus Uabimicrobiales</taxon>
        <taxon>Candidatus Uabimicrobiaceae</taxon>
        <taxon>Candidatus Uabimicrobium</taxon>
    </lineage>
</organism>
<evidence type="ECO:0000313" key="2">
    <source>
        <dbReference type="EMBL" id="BBM84485.1"/>
    </source>
</evidence>
<feature type="chain" id="PRO_5024854549" description="PEP-CTERM protein-sorting domain-containing protein" evidence="1">
    <location>
        <begin position="17"/>
        <end position="231"/>
    </location>
</feature>
<evidence type="ECO:0000256" key="1">
    <source>
        <dbReference type="SAM" id="SignalP"/>
    </source>
</evidence>
<feature type="signal peptide" evidence="1">
    <location>
        <begin position="1"/>
        <end position="16"/>
    </location>
</feature>
<dbReference type="Proteomes" id="UP000326354">
    <property type="component" value="Chromosome"/>
</dbReference>
<dbReference type="AlphaFoldDB" id="A0A5S9F388"/>
<name>A0A5S9F388_UABAM</name>
<keyword evidence="3" id="KW-1185">Reference proteome</keyword>
<reference evidence="2 3" key="1">
    <citation type="submission" date="2019-08" db="EMBL/GenBank/DDBJ databases">
        <title>Complete genome sequence of Candidatus Uab amorphum.</title>
        <authorList>
            <person name="Shiratori T."/>
            <person name="Suzuki S."/>
            <person name="Kakizawa Y."/>
            <person name="Ishida K."/>
        </authorList>
    </citation>
    <scope>NUCLEOTIDE SEQUENCE [LARGE SCALE GENOMIC DNA]</scope>
    <source>
        <strain evidence="2 3">SRT547</strain>
    </source>
</reference>
<keyword evidence="1" id="KW-0732">Signal</keyword>
<accession>A0A5S9F388</accession>
<dbReference type="KEGG" id="uam:UABAM_02846"/>
<proteinExistence type="predicted"/>
<evidence type="ECO:0008006" key="4">
    <source>
        <dbReference type="Google" id="ProtNLM"/>
    </source>
</evidence>
<gene>
    <name evidence="2" type="ORF">UABAM_02846</name>
</gene>
<sequence length="231" mass="24538">MKILFLSLFIVSSIHATSIIGVDFNISAGSNTPTNWNGVVVPSGTNTFTNLINENGQSTSIGLRTNASPTNLSTTFTAAEVPTHTTALFPGIDDAWRQNSANFMTWTGLTAGASYELYIFTPFIGDADNEVTITGDTQTSFITSFTPGVNELDINGQDGLSANSLSSYAIIMNANASGEIDIQVGEFPDGVGFTAVSAVAIREVSAAVPEPSTYFAFILFGLLIFRSKKHR</sequence>
<evidence type="ECO:0000313" key="3">
    <source>
        <dbReference type="Proteomes" id="UP000326354"/>
    </source>
</evidence>
<dbReference type="OrthoDB" id="221805at2"/>
<protein>
    <recommendedName>
        <fullName evidence="4">PEP-CTERM protein-sorting domain-containing protein</fullName>
    </recommendedName>
</protein>